<proteinExistence type="predicted"/>
<dbReference type="SUPFAM" id="SSF55785">
    <property type="entry name" value="PYP-like sensor domain (PAS domain)"/>
    <property type="match status" value="2"/>
</dbReference>
<evidence type="ECO:0000313" key="2">
    <source>
        <dbReference type="EMBL" id="OSM08732.1"/>
    </source>
</evidence>
<dbReference type="GO" id="GO:0006355">
    <property type="term" value="P:regulation of DNA-templated transcription"/>
    <property type="evidence" value="ECO:0007669"/>
    <property type="project" value="InterPro"/>
</dbReference>
<dbReference type="NCBIfam" id="TIGR00229">
    <property type="entry name" value="sensory_box"/>
    <property type="match status" value="2"/>
</dbReference>
<dbReference type="AlphaFoldDB" id="A0A1Y2KCW8"/>
<dbReference type="CDD" id="cd00130">
    <property type="entry name" value="PAS"/>
    <property type="match status" value="2"/>
</dbReference>
<dbReference type="STRING" id="1434232.MAIT1_04912"/>
<dbReference type="Gene3D" id="3.30.450.20">
    <property type="entry name" value="PAS domain"/>
    <property type="match status" value="2"/>
</dbReference>
<dbReference type="InterPro" id="IPR000014">
    <property type="entry name" value="PAS"/>
</dbReference>
<dbReference type="InterPro" id="IPR013767">
    <property type="entry name" value="PAS_fold"/>
</dbReference>
<dbReference type="EMBL" id="LVJN01000003">
    <property type="protein sequence ID" value="OSM08732.1"/>
    <property type="molecule type" value="Genomic_DNA"/>
</dbReference>
<keyword evidence="3" id="KW-1185">Reference proteome</keyword>
<sequence length="167" mass="18447">MEKTTVLFATKNANGDYAYANKRFLESFGLEGEAYQGKSDFSLLQEAIAKEMWESDLKALRQGGIIENEILLQNEARRRHIRCNHQCVKDETGKPIAFIVEGKDVTLNKEAEEKLRIAARVFNQTGEAIIVTDPSGIIQTVNSAFTEVTGFSFSEAVGKGANILKSG</sequence>
<reference evidence="2 3" key="1">
    <citation type="journal article" date="2016" name="BMC Genomics">
        <title>Combined genomic and structural analyses of a cultured magnetotactic bacterium reveals its niche adaptation to a dynamic environment.</title>
        <authorList>
            <person name="Araujo A.C."/>
            <person name="Morillo V."/>
            <person name="Cypriano J."/>
            <person name="Teixeira L.C."/>
            <person name="Leao P."/>
            <person name="Lyra S."/>
            <person name="Almeida L.G."/>
            <person name="Bazylinski D.A."/>
            <person name="Vasconcellos A.T."/>
            <person name="Abreu F."/>
            <person name="Lins U."/>
        </authorList>
    </citation>
    <scope>NUCLEOTIDE SEQUENCE [LARGE SCALE GENOMIC DNA]</scope>
    <source>
        <strain evidence="2 3">IT-1</strain>
    </source>
</reference>
<dbReference type="Pfam" id="PF08448">
    <property type="entry name" value="PAS_4"/>
    <property type="match status" value="1"/>
</dbReference>
<gene>
    <name evidence="2" type="ORF">MAIT1_04912</name>
</gene>
<evidence type="ECO:0000259" key="1">
    <source>
        <dbReference type="PROSITE" id="PS50112"/>
    </source>
</evidence>
<dbReference type="PROSITE" id="PS50112">
    <property type="entry name" value="PAS"/>
    <property type="match status" value="1"/>
</dbReference>
<feature type="domain" description="PAS" evidence="1">
    <location>
        <begin position="114"/>
        <end position="159"/>
    </location>
</feature>
<dbReference type="OrthoDB" id="9816309at2"/>
<dbReference type="Pfam" id="PF00989">
    <property type="entry name" value="PAS"/>
    <property type="match status" value="1"/>
</dbReference>
<organism evidence="2 3">
    <name type="scientific">Magnetofaba australis IT-1</name>
    <dbReference type="NCBI Taxonomy" id="1434232"/>
    <lineage>
        <taxon>Bacteria</taxon>
        <taxon>Pseudomonadati</taxon>
        <taxon>Pseudomonadota</taxon>
        <taxon>Magnetococcia</taxon>
        <taxon>Magnetococcales</taxon>
        <taxon>Magnetococcaceae</taxon>
        <taxon>Magnetofaba</taxon>
    </lineage>
</organism>
<name>A0A1Y2KCW8_9PROT</name>
<dbReference type="Proteomes" id="UP000194003">
    <property type="component" value="Unassembled WGS sequence"/>
</dbReference>
<dbReference type="InterPro" id="IPR035965">
    <property type="entry name" value="PAS-like_dom_sf"/>
</dbReference>
<evidence type="ECO:0000313" key="3">
    <source>
        <dbReference type="Proteomes" id="UP000194003"/>
    </source>
</evidence>
<comment type="caution">
    <text evidence="2">The sequence shown here is derived from an EMBL/GenBank/DDBJ whole genome shotgun (WGS) entry which is preliminary data.</text>
</comment>
<dbReference type="InterPro" id="IPR013656">
    <property type="entry name" value="PAS_4"/>
</dbReference>
<protein>
    <recommendedName>
        <fullName evidence="1">PAS domain-containing protein</fullName>
    </recommendedName>
</protein>
<accession>A0A1Y2KCW8</accession>